<protein>
    <recommendedName>
        <fullName evidence="4">Transmembrane protein</fullName>
    </recommendedName>
</protein>
<dbReference type="Proteomes" id="UP000011135">
    <property type="component" value="Unassembled WGS sequence"/>
</dbReference>
<keyword evidence="1" id="KW-0472">Membrane</keyword>
<evidence type="ECO:0000313" key="3">
    <source>
        <dbReference type="Proteomes" id="UP000011135"/>
    </source>
</evidence>
<gene>
    <name evidence="2" type="ORF">C900_04922</name>
</gene>
<dbReference type="STRING" id="1237149.C900_04922"/>
<proteinExistence type="predicted"/>
<accession>L8JPV2</accession>
<dbReference type="InterPro" id="IPR009937">
    <property type="entry name" value="Phage_holin_3_6"/>
</dbReference>
<dbReference type="RefSeq" id="WP_009582076.1">
    <property type="nucleotide sequence ID" value="NZ_AMZN01000071.1"/>
</dbReference>
<keyword evidence="3" id="KW-1185">Reference proteome</keyword>
<evidence type="ECO:0000256" key="1">
    <source>
        <dbReference type="SAM" id="Phobius"/>
    </source>
</evidence>
<keyword evidence="1" id="KW-0812">Transmembrane</keyword>
<name>L8JPV2_9BACT</name>
<sequence length="114" mass="13242">MSILTSLIRKPINYVEHRIADAKEHIREEIAEKVSQVIVYAALGILMFFFTLFVSIGLAVLFNVWLETAVWGYFIVGGIYLLLFGILFLIRKKDYLARKARQYADYFVKGIYRA</sequence>
<feature type="transmembrane region" description="Helical" evidence="1">
    <location>
        <begin position="71"/>
        <end position="90"/>
    </location>
</feature>
<dbReference type="EMBL" id="AMZN01000071">
    <property type="protein sequence ID" value="ELR69534.1"/>
    <property type="molecule type" value="Genomic_DNA"/>
</dbReference>
<dbReference type="Pfam" id="PF07332">
    <property type="entry name" value="Phage_holin_3_6"/>
    <property type="match status" value="1"/>
</dbReference>
<reference evidence="2 3" key="1">
    <citation type="submission" date="2012-12" db="EMBL/GenBank/DDBJ databases">
        <title>Genome assembly of Fulvivirga imtechensis AK7.</title>
        <authorList>
            <person name="Nupur N."/>
            <person name="Khatri I."/>
            <person name="Kumar R."/>
            <person name="Subramanian S."/>
            <person name="Pinnaka A."/>
        </authorList>
    </citation>
    <scope>NUCLEOTIDE SEQUENCE [LARGE SCALE GENOMIC DNA]</scope>
    <source>
        <strain evidence="2 3">AK7</strain>
    </source>
</reference>
<evidence type="ECO:0008006" key="4">
    <source>
        <dbReference type="Google" id="ProtNLM"/>
    </source>
</evidence>
<feature type="transmembrane region" description="Helical" evidence="1">
    <location>
        <begin position="37"/>
        <end position="65"/>
    </location>
</feature>
<comment type="caution">
    <text evidence="2">The sequence shown here is derived from an EMBL/GenBank/DDBJ whole genome shotgun (WGS) entry which is preliminary data.</text>
</comment>
<organism evidence="2 3">
    <name type="scientific">Fulvivirga imtechensis AK7</name>
    <dbReference type="NCBI Taxonomy" id="1237149"/>
    <lineage>
        <taxon>Bacteria</taxon>
        <taxon>Pseudomonadati</taxon>
        <taxon>Bacteroidota</taxon>
        <taxon>Cytophagia</taxon>
        <taxon>Cytophagales</taxon>
        <taxon>Fulvivirgaceae</taxon>
        <taxon>Fulvivirga</taxon>
    </lineage>
</organism>
<evidence type="ECO:0000313" key="2">
    <source>
        <dbReference type="EMBL" id="ELR69534.1"/>
    </source>
</evidence>
<dbReference type="AlphaFoldDB" id="L8JPV2"/>
<dbReference type="OrthoDB" id="9887574at2"/>
<keyword evidence="1" id="KW-1133">Transmembrane helix</keyword>